<evidence type="ECO:0000259" key="12">
    <source>
        <dbReference type="PROSITE" id="PS51163"/>
    </source>
</evidence>
<evidence type="ECO:0000256" key="11">
    <source>
        <dbReference type="ARBA" id="ARBA00048366"/>
    </source>
</evidence>
<dbReference type="GO" id="GO:0000049">
    <property type="term" value="F:tRNA binding"/>
    <property type="evidence" value="ECO:0007669"/>
    <property type="project" value="TreeGrafter"/>
</dbReference>
<dbReference type="AlphaFoldDB" id="A0A7K3NLR6"/>
<comment type="subcellular location">
    <subcellularLocation>
        <location evidence="1">Cytoplasm</location>
    </subcellularLocation>
</comment>
<evidence type="ECO:0000313" key="14">
    <source>
        <dbReference type="Proteomes" id="UP000469724"/>
    </source>
</evidence>
<dbReference type="InterPro" id="IPR006070">
    <property type="entry name" value="Sua5-like_dom"/>
</dbReference>
<organism evidence="13 14">
    <name type="scientific">Desulfolutivibrio sulfodismutans</name>
    <dbReference type="NCBI Taxonomy" id="63561"/>
    <lineage>
        <taxon>Bacteria</taxon>
        <taxon>Pseudomonadati</taxon>
        <taxon>Thermodesulfobacteriota</taxon>
        <taxon>Desulfovibrionia</taxon>
        <taxon>Desulfovibrionales</taxon>
        <taxon>Desulfovibrionaceae</taxon>
        <taxon>Desulfolutivibrio</taxon>
    </lineage>
</organism>
<dbReference type="InterPro" id="IPR017945">
    <property type="entry name" value="DHBP_synth_RibB-like_a/b_dom"/>
</dbReference>
<evidence type="ECO:0000256" key="7">
    <source>
        <dbReference type="ARBA" id="ARBA00022695"/>
    </source>
</evidence>
<keyword evidence="14" id="KW-1185">Reference proteome</keyword>
<dbReference type="GO" id="GO:0003725">
    <property type="term" value="F:double-stranded RNA binding"/>
    <property type="evidence" value="ECO:0007669"/>
    <property type="project" value="InterPro"/>
</dbReference>
<comment type="similarity">
    <text evidence="2">Belongs to the SUA5 family.</text>
</comment>
<keyword evidence="9" id="KW-0067">ATP-binding</keyword>
<dbReference type="Proteomes" id="UP000469724">
    <property type="component" value="Unassembled WGS sequence"/>
</dbReference>
<keyword evidence="4" id="KW-0963">Cytoplasm</keyword>
<feature type="domain" description="YrdC-like" evidence="12">
    <location>
        <begin position="8"/>
        <end position="202"/>
    </location>
</feature>
<evidence type="ECO:0000256" key="10">
    <source>
        <dbReference type="ARBA" id="ARBA00029774"/>
    </source>
</evidence>
<evidence type="ECO:0000256" key="3">
    <source>
        <dbReference type="ARBA" id="ARBA00012584"/>
    </source>
</evidence>
<evidence type="ECO:0000256" key="2">
    <source>
        <dbReference type="ARBA" id="ARBA00007663"/>
    </source>
</evidence>
<evidence type="ECO:0000256" key="1">
    <source>
        <dbReference type="ARBA" id="ARBA00004496"/>
    </source>
</evidence>
<dbReference type="SUPFAM" id="SSF55821">
    <property type="entry name" value="YrdC/RibB"/>
    <property type="match status" value="1"/>
</dbReference>
<dbReference type="Pfam" id="PF01300">
    <property type="entry name" value="Sua5_yciO_yrdC"/>
    <property type="match status" value="1"/>
</dbReference>
<evidence type="ECO:0000313" key="13">
    <source>
        <dbReference type="EMBL" id="NDY57144.1"/>
    </source>
</evidence>
<sequence>MNCGLVPVADLEGAGDVLRRGGVCVYPTETYFALGAAVSFPQALARVAGIKGRPAGKPLPLLAADMEQVRGVLSPGFTASAAFADMLRLARDFWPGPLSLVVPTREDLSPLVKDAQGRTSIRVTPHPVAAALCRLADSPLAATSANISGRPPAANPADLDADLCALADAVVVALPDPAGGPASTVAVPGGGGRLTVVRPGAVTAEALVAAGFVLTFAAPQS</sequence>
<keyword evidence="8" id="KW-0547">Nucleotide-binding</keyword>
<dbReference type="EC" id="2.7.7.87" evidence="3"/>
<evidence type="ECO:0000256" key="4">
    <source>
        <dbReference type="ARBA" id="ARBA00022490"/>
    </source>
</evidence>
<evidence type="ECO:0000256" key="9">
    <source>
        <dbReference type="ARBA" id="ARBA00022840"/>
    </source>
</evidence>
<comment type="caution">
    <text evidence="13">The sequence shown here is derived from an EMBL/GenBank/DDBJ whole genome shotgun (WGS) entry which is preliminary data.</text>
</comment>
<dbReference type="RefSeq" id="WP_163302186.1">
    <property type="nucleotide sequence ID" value="NZ_JAAGRQ010000038.1"/>
</dbReference>
<keyword evidence="6" id="KW-0819">tRNA processing</keyword>
<name>A0A7K3NLR6_9BACT</name>
<comment type="catalytic activity">
    <reaction evidence="11">
        <text>L-threonine + hydrogencarbonate + ATP = L-threonylcarbamoyladenylate + diphosphate + H2O</text>
        <dbReference type="Rhea" id="RHEA:36407"/>
        <dbReference type="ChEBI" id="CHEBI:15377"/>
        <dbReference type="ChEBI" id="CHEBI:17544"/>
        <dbReference type="ChEBI" id="CHEBI:30616"/>
        <dbReference type="ChEBI" id="CHEBI:33019"/>
        <dbReference type="ChEBI" id="CHEBI:57926"/>
        <dbReference type="ChEBI" id="CHEBI:73682"/>
        <dbReference type="EC" id="2.7.7.87"/>
    </reaction>
</comment>
<protein>
    <recommendedName>
        <fullName evidence="10">L-threonylcarbamoyladenylate synthase</fullName>
        <ecNumber evidence="3">2.7.7.87</ecNumber>
    </recommendedName>
    <alternativeName>
        <fullName evidence="10">L-threonylcarbamoyladenylate synthase</fullName>
    </alternativeName>
</protein>
<proteinExistence type="inferred from homology"/>
<dbReference type="InterPro" id="IPR050156">
    <property type="entry name" value="TC-AMP_synthase_SUA5"/>
</dbReference>
<dbReference type="GO" id="GO:0005737">
    <property type="term" value="C:cytoplasm"/>
    <property type="evidence" value="ECO:0007669"/>
    <property type="project" value="UniProtKB-SubCell"/>
</dbReference>
<dbReference type="GO" id="GO:0006450">
    <property type="term" value="P:regulation of translational fidelity"/>
    <property type="evidence" value="ECO:0007669"/>
    <property type="project" value="TreeGrafter"/>
</dbReference>
<accession>A0A7K3NLR6</accession>
<dbReference type="GO" id="GO:0005524">
    <property type="term" value="F:ATP binding"/>
    <property type="evidence" value="ECO:0007669"/>
    <property type="project" value="UniProtKB-KW"/>
</dbReference>
<dbReference type="GO" id="GO:0061710">
    <property type="term" value="F:L-threonylcarbamoyladenylate synthase"/>
    <property type="evidence" value="ECO:0007669"/>
    <property type="project" value="UniProtKB-EC"/>
</dbReference>
<keyword evidence="7" id="KW-0548">Nucleotidyltransferase</keyword>
<evidence type="ECO:0000256" key="6">
    <source>
        <dbReference type="ARBA" id="ARBA00022694"/>
    </source>
</evidence>
<dbReference type="PANTHER" id="PTHR17490">
    <property type="entry name" value="SUA5"/>
    <property type="match status" value="1"/>
</dbReference>
<dbReference type="Gene3D" id="3.90.870.10">
    <property type="entry name" value="DHBP synthase"/>
    <property type="match status" value="1"/>
</dbReference>
<evidence type="ECO:0000256" key="8">
    <source>
        <dbReference type="ARBA" id="ARBA00022741"/>
    </source>
</evidence>
<reference evidence="13 14" key="1">
    <citation type="submission" date="2020-02" db="EMBL/GenBank/DDBJ databases">
        <title>Comparative genomics of sulfur disproportionating microorganisms.</title>
        <authorList>
            <person name="Ward L.M."/>
            <person name="Bertran E."/>
            <person name="Johnston D.T."/>
        </authorList>
    </citation>
    <scope>NUCLEOTIDE SEQUENCE [LARGE SCALE GENOMIC DNA]</scope>
    <source>
        <strain evidence="13 14">DSM 3696</strain>
    </source>
</reference>
<dbReference type="GO" id="GO:0008033">
    <property type="term" value="P:tRNA processing"/>
    <property type="evidence" value="ECO:0007669"/>
    <property type="project" value="UniProtKB-KW"/>
</dbReference>
<evidence type="ECO:0000256" key="5">
    <source>
        <dbReference type="ARBA" id="ARBA00022679"/>
    </source>
</evidence>
<keyword evidence="5" id="KW-0808">Transferase</keyword>
<dbReference type="PROSITE" id="PS51163">
    <property type="entry name" value="YRDC"/>
    <property type="match status" value="1"/>
</dbReference>
<dbReference type="PANTHER" id="PTHR17490:SF16">
    <property type="entry name" value="THREONYLCARBAMOYL-AMP SYNTHASE"/>
    <property type="match status" value="1"/>
</dbReference>
<gene>
    <name evidence="13" type="ORF">G3N56_10370</name>
</gene>
<dbReference type="EMBL" id="JAAGRQ010000038">
    <property type="protein sequence ID" value="NDY57144.1"/>
    <property type="molecule type" value="Genomic_DNA"/>
</dbReference>